<gene>
    <name evidence="14" type="primary">bre-4_1</name>
    <name evidence="15" type="synonym">bre-4_6</name>
    <name evidence="16" type="synonym">bre-4_7</name>
    <name evidence="14" type="ORF">CM83_26028</name>
    <name evidence="16" type="ORF">g.63200</name>
    <name evidence="15" type="ORF">g.63204</name>
</gene>
<dbReference type="InterPro" id="IPR027995">
    <property type="entry name" value="Galactosyl_T_N"/>
</dbReference>
<keyword evidence="10 11" id="KW-0325">Glycoprotein</keyword>
<evidence type="ECO:0000256" key="4">
    <source>
        <dbReference type="ARBA" id="ARBA00022676"/>
    </source>
</evidence>
<evidence type="ECO:0000313" key="15">
    <source>
        <dbReference type="EMBL" id="JAP96704.1"/>
    </source>
</evidence>
<dbReference type="EMBL" id="GDHC01017799">
    <property type="protein sequence ID" value="JAQ00830.1"/>
    <property type="molecule type" value="Transcribed_RNA"/>
</dbReference>
<dbReference type="EC" id="2.4.1.-" evidence="11"/>
<sequence>MCYKFLLALMLILVFLQYFYTNIGTGFVLPRLYLTGSDNSTSQHAPLFSAQDNEGASYTNDVKNLTAWLYHQITTVNAAQPLPLCPLVPPNLVGVLGAYKEGGLLSDLENQIGKGLLPGGQWRPSHCKARDRVAIIIPYRDRTEHLSKFLANMHPFLQRQLLDYGIFVIEQYGNDVFNRAMLLNVGFVEALGIREFDCFIFHDIDLLPEDDRNLYTCPDQPRHMSAAVDVFNYRLPYADIFGGVSAMSKTQFEKVNGFSNKYWGWGGEDDDMAARIKSSGLHITRYPPSVARYTMLSHTKQKANPKRFETLYQGKKRMKVDGLNSLKYRKIKGRLTSLFTWVLVELYHL</sequence>
<evidence type="ECO:0000256" key="9">
    <source>
        <dbReference type="ARBA" id="ARBA00023136"/>
    </source>
</evidence>
<evidence type="ECO:0000256" key="8">
    <source>
        <dbReference type="ARBA" id="ARBA00022989"/>
    </source>
</evidence>
<dbReference type="PANTHER" id="PTHR19300:SF57">
    <property type="entry name" value="BETA-1,4-N-ACETYLGALACTOSAMINYLTRANSFERASE"/>
    <property type="match status" value="1"/>
</dbReference>
<dbReference type="AlphaFoldDB" id="A0A0A9Z9N9"/>
<dbReference type="GO" id="GO:0008378">
    <property type="term" value="F:galactosyltransferase activity"/>
    <property type="evidence" value="ECO:0007669"/>
    <property type="project" value="TreeGrafter"/>
</dbReference>
<evidence type="ECO:0000256" key="2">
    <source>
        <dbReference type="ARBA" id="ARBA00004922"/>
    </source>
</evidence>
<dbReference type="CDD" id="cd00899">
    <property type="entry name" value="b4GalT"/>
    <property type="match status" value="1"/>
</dbReference>
<keyword evidence="11" id="KW-0464">Manganese</keyword>
<evidence type="ECO:0000256" key="6">
    <source>
        <dbReference type="ARBA" id="ARBA00022692"/>
    </source>
</evidence>
<keyword evidence="6" id="KW-0812">Transmembrane</keyword>
<dbReference type="GO" id="GO:0016020">
    <property type="term" value="C:membrane"/>
    <property type="evidence" value="ECO:0007669"/>
    <property type="project" value="UniProtKB-SubCell"/>
</dbReference>
<name>A0A0A9Z9N9_LYGHE</name>
<dbReference type="EMBL" id="GBHO01001602">
    <property type="protein sequence ID" value="JAG42002.1"/>
    <property type="molecule type" value="Transcribed_RNA"/>
</dbReference>
<evidence type="ECO:0000256" key="10">
    <source>
        <dbReference type="ARBA" id="ARBA00023180"/>
    </source>
</evidence>
<evidence type="ECO:0000256" key="11">
    <source>
        <dbReference type="RuleBase" id="RU368121"/>
    </source>
</evidence>
<comment type="similarity">
    <text evidence="3 11">Belongs to the glycosyltransferase 7 family.</text>
</comment>
<dbReference type="PRINTS" id="PR02050">
    <property type="entry name" value="B14GALTRFASE"/>
</dbReference>
<dbReference type="InterPro" id="IPR027791">
    <property type="entry name" value="Galactosyl_T_C"/>
</dbReference>
<feature type="domain" description="Galactosyltransferase C-terminal" evidence="12">
    <location>
        <begin position="222"/>
        <end position="299"/>
    </location>
</feature>
<evidence type="ECO:0000259" key="12">
    <source>
        <dbReference type="Pfam" id="PF02709"/>
    </source>
</evidence>
<keyword evidence="5 11" id="KW-0808">Transferase</keyword>
<evidence type="ECO:0000256" key="3">
    <source>
        <dbReference type="ARBA" id="ARBA00005735"/>
    </source>
</evidence>
<dbReference type="GO" id="GO:0005975">
    <property type="term" value="P:carbohydrate metabolic process"/>
    <property type="evidence" value="ECO:0007669"/>
    <property type="project" value="InterPro"/>
</dbReference>
<dbReference type="GO" id="GO:0006688">
    <property type="term" value="P:glycosphingolipid biosynthetic process"/>
    <property type="evidence" value="ECO:0007669"/>
    <property type="project" value="TreeGrafter"/>
</dbReference>
<keyword evidence="9" id="KW-0472">Membrane</keyword>
<dbReference type="Gene3D" id="3.90.550.10">
    <property type="entry name" value="Spore Coat Polysaccharide Biosynthesis Protein SpsA, Chain A"/>
    <property type="match status" value="1"/>
</dbReference>
<comment type="cofactor">
    <cofactor evidence="11">
        <name>Mn(2+)</name>
        <dbReference type="ChEBI" id="CHEBI:29035"/>
    </cofactor>
</comment>
<evidence type="ECO:0000313" key="16">
    <source>
        <dbReference type="EMBL" id="JAQ00830.1"/>
    </source>
</evidence>
<accession>A0A0A9Z9N9</accession>
<feature type="domain" description="Galactosyltransferase N-terminal" evidence="13">
    <location>
        <begin position="85"/>
        <end position="218"/>
    </location>
</feature>
<evidence type="ECO:0000313" key="14">
    <source>
        <dbReference type="EMBL" id="JAG42002.1"/>
    </source>
</evidence>
<comment type="function">
    <text evidence="11">Catalyzes the transfer of galactose onto proteins or lipids.</text>
</comment>
<dbReference type="UniPathway" id="UPA00378"/>
<reference evidence="14" key="2">
    <citation type="submission" date="2014-07" db="EMBL/GenBank/DDBJ databases">
        <authorList>
            <person name="Hull J."/>
        </authorList>
    </citation>
    <scope>NUCLEOTIDE SEQUENCE</scope>
</reference>
<proteinExistence type="inferred from homology"/>
<keyword evidence="7 11" id="KW-0735">Signal-anchor</keyword>
<dbReference type="EMBL" id="GDHC01021924">
    <property type="protein sequence ID" value="JAP96704.1"/>
    <property type="molecule type" value="Transcribed_RNA"/>
</dbReference>
<dbReference type="InterPro" id="IPR029044">
    <property type="entry name" value="Nucleotide-diphossugar_trans"/>
</dbReference>
<keyword evidence="4 11" id="KW-0328">Glycosyltransferase</keyword>
<evidence type="ECO:0000256" key="1">
    <source>
        <dbReference type="ARBA" id="ARBA00004606"/>
    </source>
</evidence>
<keyword evidence="11" id="KW-0479">Metal-binding</keyword>
<evidence type="ECO:0000259" key="13">
    <source>
        <dbReference type="Pfam" id="PF13733"/>
    </source>
</evidence>
<dbReference type="InterPro" id="IPR003859">
    <property type="entry name" value="Galactosyl_T"/>
</dbReference>
<reference evidence="14" key="1">
    <citation type="journal article" date="2014" name="PLoS ONE">
        <title>Transcriptome-Based Identification of ABC Transporters in the Western Tarnished Plant Bug Lygus hesperus.</title>
        <authorList>
            <person name="Hull J.J."/>
            <person name="Chaney K."/>
            <person name="Geib S.M."/>
            <person name="Fabrick J.A."/>
            <person name="Brent C.S."/>
            <person name="Walsh D."/>
            <person name="Lavine L.C."/>
        </authorList>
    </citation>
    <scope>NUCLEOTIDE SEQUENCE</scope>
</reference>
<protein>
    <recommendedName>
        <fullName evidence="11">Beta-1,4-N-acetylgalactosaminyltransferase</fullName>
        <ecNumber evidence="11">2.4.1.-</ecNumber>
    </recommendedName>
    <alternativeName>
        <fullName evidence="11">Beta-4-GalNAcT</fullName>
    </alternativeName>
</protein>
<dbReference type="GO" id="GO:0005794">
    <property type="term" value="C:Golgi apparatus"/>
    <property type="evidence" value="ECO:0007669"/>
    <property type="project" value="TreeGrafter"/>
</dbReference>
<dbReference type="GO" id="GO:0046872">
    <property type="term" value="F:metal ion binding"/>
    <property type="evidence" value="ECO:0007669"/>
    <property type="project" value="UniProtKB-UniRule"/>
</dbReference>
<dbReference type="SUPFAM" id="SSF53448">
    <property type="entry name" value="Nucleotide-diphospho-sugar transferases"/>
    <property type="match status" value="1"/>
</dbReference>
<keyword evidence="8" id="KW-1133">Transmembrane helix</keyword>
<evidence type="ECO:0000256" key="5">
    <source>
        <dbReference type="ARBA" id="ARBA00022679"/>
    </source>
</evidence>
<reference evidence="15" key="3">
    <citation type="journal article" date="2016" name="Gigascience">
        <title>De novo construction of an expanded transcriptome assembly for the western tarnished plant bug, Lygus hesperus.</title>
        <authorList>
            <person name="Tassone E.E."/>
            <person name="Geib S.M."/>
            <person name="Hall B."/>
            <person name="Fabrick J.A."/>
            <person name="Brent C.S."/>
            <person name="Hull J.J."/>
        </authorList>
    </citation>
    <scope>NUCLEOTIDE SEQUENCE</scope>
</reference>
<dbReference type="GO" id="GO:0033842">
    <property type="term" value="F:N-acetyl-beta-glucosaminyl-derivative 4-beta-N-acetylgalactosaminyltransferase activity"/>
    <property type="evidence" value="ECO:0007669"/>
    <property type="project" value="TreeGrafter"/>
</dbReference>
<dbReference type="Pfam" id="PF13733">
    <property type="entry name" value="Glyco_transf_7N"/>
    <property type="match status" value="1"/>
</dbReference>
<organism evidence="14">
    <name type="scientific">Lygus hesperus</name>
    <name type="common">Western plant bug</name>
    <dbReference type="NCBI Taxonomy" id="30085"/>
    <lineage>
        <taxon>Eukaryota</taxon>
        <taxon>Metazoa</taxon>
        <taxon>Ecdysozoa</taxon>
        <taxon>Arthropoda</taxon>
        <taxon>Hexapoda</taxon>
        <taxon>Insecta</taxon>
        <taxon>Pterygota</taxon>
        <taxon>Neoptera</taxon>
        <taxon>Paraneoptera</taxon>
        <taxon>Hemiptera</taxon>
        <taxon>Heteroptera</taxon>
        <taxon>Panheteroptera</taxon>
        <taxon>Cimicomorpha</taxon>
        <taxon>Miridae</taxon>
        <taxon>Mirini</taxon>
        <taxon>Lygus</taxon>
    </lineage>
</organism>
<comment type="pathway">
    <text evidence="2 11">Protein modification; protein glycosylation.</text>
</comment>
<dbReference type="PANTHER" id="PTHR19300">
    <property type="entry name" value="BETA-1,4-GALACTOSYLTRANSFERASE"/>
    <property type="match status" value="1"/>
</dbReference>
<evidence type="ECO:0000256" key="7">
    <source>
        <dbReference type="ARBA" id="ARBA00022968"/>
    </source>
</evidence>
<dbReference type="Pfam" id="PF02709">
    <property type="entry name" value="Glyco_transf_7C"/>
    <property type="match status" value="1"/>
</dbReference>
<comment type="subcellular location">
    <subcellularLocation>
        <location evidence="1 11">Membrane</location>
        <topology evidence="1 11">Single-pass type II membrane protein</topology>
    </subcellularLocation>
</comment>